<dbReference type="OrthoDB" id="141480at2"/>
<feature type="transmembrane region" description="Helical" evidence="7">
    <location>
        <begin position="547"/>
        <end position="574"/>
    </location>
</feature>
<dbReference type="GO" id="GO:0034755">
    <property type="term" value="P:iron ion transmembrane transport"/>
    <property type="evidence" value="ECO:0007669"/>
    <property type="project" value="TreeGrafter"/>
</dbReference>
<feature type="transmembrane region" description="Helical" evidence="7">
    <location>
        <begin position="246"/>
        <end position="270"/>
    </location>
</feature>
<name>A0A402BC62_9CHLR</name>
<reference evidence="9" key="1">
    <citation type="submission" date="2018-12" db="EMBL/GenBank/DDBJ databases">
        <title>Tengunoibacter tsumagoiensis gen. nov., sp. nov., Dictyobacter kobayashii sp. nov., D. alpinus sp. nov., and D. joshuensis sp. nov. and description of Dictyobacteraceae fam. nov. within the order Ktedonobacterales isolated from Tengu-no-mugimeshi.</title>
        <authorList>
            <person name="Wang C.M."/>
            <person name="Zheng Y."/>
            <person name="Sakai Y."/>
            <person name="Toyoda A."/>
            <person name="Minakuchi Y."/>
            <person name="Abe K."/>
            <person name="Yokota A."/>
            <person name="Yabe S."/>
        </authorList>
    </citation>
    <scope>NUCLEOTIDE SEQUENCE [LARGE SCALE GENOMIC DNA]</scope>
    <source>
        <strain evidence="9">Uno16</strain>
    </source>
</reference>
<keyword evidence="2" id="KW-0813">Transport</keyword>
<feature type="transmembrane region" description="Helical" evidence="7">
    <location>
        <begin position="444"/>
        <end position="477"/>
    </location>
</feature>
<evidence type="ECO:0000256" key="4">
    <source>
        <dbReference type="ARBA" id="ARBA00022989"/>
    </source>
</evidence>
<evidence type="ECO:0000313" key="9">
    <source>
        <dbReference type="Proteomes" id="UP000287171"/>
    </source>
</evidence>
<feature type="transmembrane region" description="Helical" evidence="7">
    <location>
        <begin position="387"/>
        <end position="407"/>
    </location>
</feature>
<accession>A0A402BC62</accession>
<dbReference type="RefSeq" id="WP_126629052.1">
    <property type="nucleotide sequence ID" value="NZ_BIFT01000001.1"/>
</dbReference>
<feature type="transmembrane region" description="Helical" evidence="7">
    <location>
        <begin position="276"/>
        <end position="296"/>
    </location>
</feature>
<feature type="transmembrane region" description="Helical" evidence="7">
    <location>
        <begin position="308"/>
        <end position="326"/>
    </location>
</feature>
<gene>
    <name evidence="8" type="ORF">KDA_43660</name>
</gene>
<dbReference type="Pfam" id="PF01566">
    <property type="entry name" value="Nramp"/>
    <property type="match status" value="1"/>
</dbReference>
<evidence type="ECO:0000256" key="2">
    <source>
        <dbReference type="ARBA" id="ARBA00022448"/>
    </source>
</evidence>
<organism evidence="8 9">
    <name type="scientific">Dictyobacter alpinus</name>
    <dbReference type="NCBI Taxonomy" id="2014873"/>
    <lineage>
        <taxon>Bacteria</taxon>
        <taxon>Bacillati</taxon>
        <taxon>Chloroflexota</taxon>
        <taxon>Ktedonobacteria</taxon>
        <taxon>Ktedonobacterales</taxon>
        <taxon>Dictyobacteraceae</taxon>
        <taxon>Dictyobacter</taxon>
    </lineage>
</organism>
<comment type="caution">
    <text evidence="8">The sequence shown here is derived from an EMBL/GenBank/DDBJ whole genome shotgun (WGS) entry which is preliminary data.</text>
</comment>
<keyword evidence="3 7" id="KW-0812">Transmembrane</keyword>
<dbReference type="PANTHER" id="PTHR11706">
    <property type="entry name" value="SOLUTE CARRIER PROTEIN FAMILY 11 MEMBER"/>
    <property type="match status" value="1"/>
</dbReference>
<dbReference type="GO" id="GO:0015086">
    <property type="term" value="F:cadmium ion transmembrane transporter activity"/>
    <property type="evidence" value="ECO:0007669"/>
    <property type="project" value="TreeGrafter"/>
</dbReference>
<dbReference type="EMBL" id="BIFT01000001">
    <property type="protein sequence ID" value="GCE28882.1"/>
    <property type="molecule type" value="Genomic_DNA"/>
</dbReference>
<feature type="transmembrane region" description="Helical" evidence="7">
    <location>
        <begin position="346"/>
        <end position="366"/>
    </location>
</feature>
<evidence type="ECO:0000256" key="7">
    <source>
        <dbReference type="SAM" id="Phobius"/>
    </source>
</evidence>
<evidence type="ECO:0000256" key="1">
    <source>
        <dbReference type="ARBA" id="ARBA00004141"/>
    </source>
</evidence>
<feature type="region of interest" description="Disordered" evidence="6">
    <location>
        <begin position="147"/>
        <end position="169"/>
    </location>
</feature>
<keyword evidence="9" id="KW-1185">Reference proteome</keyword>
<dbReference type="AlphaFoldDB" id="A0A402BC62"/>
<feature type="transmembrane region" description="Helical" evidence="7">
    <location>
        <begin position="514"/>
        <end position="535"/>
    </location>
</feature>
<evidence type="ECO:0000256" key="6">
    <source>
        <dbReference type="SAM" id="MobiDB-lite"/>
    </source>
</evidence>
<feature type="transmembrane region" description="Helical" evidence="7">
    <location>
        <begin position="489"/>
        <end position="508"/>
    </location>
</feature>
<sequence length="578" mass="62275">MAKNQVEKSAQSAGEIKAGMAVEATHGDLGEDDISKPKVKGVVRDAHGDVAKIVVEKGALFKKQLEIPANRIQSVDMAGGPDGVGVVRVDASEVELEALSTVGPEELADANEHELRERQQDSGVLREIEENIPTAEGVREMELSNRLAASDAEEREETPQPDAKRRGGIPELLRTLGPGFMAGAAGNDASAVTAYSIDGAQNGYGHLWLLLLSTPMYQAVQYTCAKIGRVTRMGLAEVLREHYGRWVAIIAAMVLIVANLSLITADLVAVGSGLELITGIHWIWFVVPVAALIWYFTVFRDFEALKKIFIIMSLAFIVYAFTAILSHPNWGTVLYNTFVPHVDFNFGSISAAVALLGATISPYNIFWQVQGEKEEKRPGTLPQKIRLAALDIATGVISGNLVAYFIILTTATTIFANPKHHNSIQTAADAAQALVYVLGPVAKYLFSIGLIGAGLVAIPVLLASTSYAVAGTFGWPVGLSKKPWQNEGFYLILTVALLISVGMSLLHLDPITLIFWANVISGVLAPILVVYLIFIGNSRKVMRDQSLSWLTNVILVLTALVMVTAAVLLFYGLFTGQG</sequence>
<evidence type="ECO:0000256" key="5">
    <source>
        <dbReference type="ARBA" id="ARBA00023136"/>
    </source>
</evidence>
<dbReference type="InterPro" id="IPR001046">
    <property type="entry name" value="NRAMP_fam"/>
</dbReference>
<comment type="subcellular location">
    <subcellularLocation>
        <location evidence="1">Membrane</location>
        <topology evidence="1">Multi-pass membrane protein</topology>
    </subcellularLocation>
</comment>
<keyword evidence="5 7" id="KW-0472">Membrane</keyword>
<dbReference type="Proteomes" id="UP000287171">
    <property type="component" value="Unassembled WGS sequence"/>
</dbReference>
<evidence type="ECO:0000256" key="3">
    <source>
        <dbReference type="ARBA" id="ARBA00022692"/>
    </source>
</evidence>
<keyword evidence="4 7" id="KW-1133">Transmembrane helix</keyword>
<dbReference type="PANTHER" id="PTHR11706:SF33">
    <property type="entry name" value="NATURAL RESISTANCE-ASSOCIATED MACROPHAGE PROTEIN 2"/>
    <property type="match status" value="1"/>
</dbReference>
<evidence type="ECO:0000313" key="8">
    <source>
        <dbReference type="EMBL" id="GCE28882.1"/>
    </source>
</evidence>
<protein>
    <recommendedName>
        <fullName evidence="10">Iron transporter</fullName>
    </recommendedName>
</protein>
<dbReference type="GO" id="GO:0005886">
    <property type="term" value="C:plasma membrane"/>
    <property type="evidence" value="ECO:0007669"/>
    <property type="project" value="TreeGrafter"/>
</dbReference>
<proteinExistence type="predicted"/>
<evidence type="ECO:0008006" key="10">
    <source>
        <dbReference type="Google" id="ProtNLM"/>
    </source>
</evidence>
<dbReference type="GO" id="GO:0005384">
    <property type="term" value="F:manganese ion transmembrane transporter activity"/>
    <property type="evidence" value="ECO:0007669"/>
    <property type="project" value="TreeGrafter"/>
</dbReference>